<reference evidence="1 2" key="1">
    <citation type="submission" date="2018-03" db="EMBL/GenBank/DDBJ databases">
        <authorList>
            <person name="Gully D."/>
        </authorList>
    </citation>
    <scope>NUCLEOTIDE SEQUENCE [LARGE SCALE GENOMIC DNA]</scope>
    <source>
        <strain evidence="1">ORS3257</strain>
    </source>
</reference>
<dbReference type="Proteomes" id="UP000246085">
    <property type="component" value="Chromosome BRAD3257"/>
</dbReference>
<accession>A0A2U3PVF1</accession>
<name>A0A2U3PVF1_9BRAD</name>
<sequence length="142" mass="15573">MYMLSPLPRRSGWAYYFAQSPSRISLPRKGRRVGLRIVLFEACSAFTRVTACTLALSPIRDTLIEGFSHFVTSMTAPIASGWSVCRVGLAPTGKRRLFTAHTLSGRCYGATPAGNLGVRRLLERFRIAIAANGNENLLGVVR</sequence>
<dbReference type="AlphaFoldDB" id="A0A2U3PVF1"/>
<protein>
    <submittedName>
        <fullName evidence="1">Uncharacterized protein</fullName>
    </submittedName>
</protein>
<dbReference type="EMBL" id="LS398110">
    <property type="protein sequence ID" value="SPP93132.1"/>
    <property type="molecule type" value="Genomic_DNA"/>
</dbReference>
<evidence type="ECO:0000313" key="1">
    <source>
        <dbReference type="EMBL" id="SPP93132.1"/>
    </source>
</evidence>
<evidence type="ECO:0000313" key="2">
    <source>
        <dbReference type="Proteomes" id="UP000246085"/>
    </source>
</evidence>
<organism evidence="1 2">
    <name type="scientific">Bradyrhizobium vignae</name>
    <dbReference type="NCBI Taxonomy" id="1549949"/>
    <lineage>
        <taxon>Bacteria</taxon>
        <taxon>Pseudomonadati</taxon>
        <taxon>Pseudomonadota</taxon>
        <taxon>Alphaproteobacteria</taxon>
        <taxon>Hyphomicrobiales</taxon>
        <taxon>Nitrobacteraceae</taxon>
        <taxon>Bradyrhizobium</taxon>
    </lineage>
</organism>
<gene>
    <name evidence="1" type="ORF">BRAD3257_2036</name>
</gene>
<dbReference type="KEGG" id="bvz:BRAD3257_2036"/>
<proteinExistence type="predicted"/>